<evidence type="ECO:0000313" key="11">
    <source>
        <dbReference type="Proteomes" id="UP000236291"/>
    </source>
</evidence>
<evidence type="ECO:0000313" key="10">
    <source>
        <dbReference type="EMBL" id="PNY14987.1"/>
    </source>
</evidence>
<evidence type="ECO:0000256" key="5">
    <source>
        <dbReference type="ARBA" id="ARBA00022989"/>
    </source>
</evidence>
<name>A0A2K3PI74_TRIPR</name>
<reference evidence="10 11" key="1">
    <citation type="journal article" date="2014" name="Am. J. Bot.">
        <title>Genome assembly and annotation for red clover (Trifolium pratense; Fabaceae).</title>
        <authorList>
            <person name="Istvanek J."/>
            <person name="Jaros M."/>
            <person name="Krenek A."/>
            <person name="Repkova J."/>
        </authorList>
    </citation>
    <scope>NUCLEOTIDE SEQUENCE [LARGE SCALE GENOMIC DNA]</scope>
    <source>
        <strain evidence="11">cv. Tatra</strain>
        <tissue evidence="10">Young leaves</tissue>
    </source>
</reference>
<comment type="caution">
    <text evidence="10">The sequence shown here is derived from an EMBL/GenBank/DDBJ whole genome shotgun (WGS) entry which is preliminary data.</text>
</comment>
<keyword evidence="4" id="KW-0677">Repeat</keyword>
<dbReference type="OrthoDB" id="75720at2759"/>
<dbReference type="InterPro" id="IPR005282">
    <property type="entry name" value="LC_transporter"/>
</dbReference>
<dbReference type="PANTHER" id="PTHR13131:SF5">
    <property type="entry name" value="CYSTINOSIN"/>
    <property type="match status" value="1"/>
</dbReference>
<evidence type="ECO:0000256" key="8">
    <source>
        <dbReference type="ARBA" id="ARBA00074957"/>
    </source>
</evidence>
<keyword evidence="2" id="KW-0813">Transport</keyword>
<dbReference type="AlphaFoldDB" id="A0A2K3PI74"/>
<accession>A0A2K3PI74</accession>
<dbReference type="Pfam" id="PF04193">
    <property type="entry name" value="PQ-loop"/>
    <property type="match status" value="2"/>
</dbReference>
<keyword evidence="3 9" id="KW-0812">Transmembrane</keyword>
<sequence length="278" mass="31603">MASWNSVSLEVTYEILGWFAFIAWSISFYPQVILNFRRKSVVGLNFDFVMLNLTKHSSYLIYNASLYFSSAIQKQYFQKYGFDQMIPVAANDVAFSIHAVLLTAITLFQIAIYERGSQKLSKTCIGIVSIVWLTAAVCFFVALSNHSWLWLLSIFNSIQVLMTTIKYIPQVSMNFLRKSTDGWSIGNILLDFSGGIANYGQMVVQSVDQDSWVNFYGNIGKVLLSLVSVFFDIIFIIQHYLLYPAKKSTKLVTTVGEDEDQIREHLVRPSDESPPENV</sequence>
<dbReference type="InterPro" id="IPR006603">
    <property type="entry name" value="PQ-loop_rpt"/>
</dbReference>
<feature type="transmembrane region" description="Helical" evidence="9">
    <location>
        <begin position="222"/>
        <end position="243"/>
    </location>
</feature>
<evidence type="ECO:0000256" key="4">
    <source>
        <dbReference type="ARBA" id="ARBA00022737"/>
    </source>
</evidence>
<dbReference type="PANTHER" id="PTHR13131">
    <property type="entry name" value="CYSTINOSIN"/>
    <property type="match status" value="1"/>
</dbReference>
<keyword evidence="6 9" id="KW-0472">Membrane</keyword>
<dbReference type="Gramene" id="Tp57577_TGAC_v2_mRNA1100">
    <property type="protein sequence ID" value="Tp57577_TGAC_v2_mRNA1100"/>
    <property type="gene ID" value="Tp57577_TGAC_v2_gene1092"/>
</dbReference>
<dbReference type="EMBL" id="ASHM01007299">
    <property type="protein sequence ID" value="PNY14987.1"/>
    <property type="molecule type" value="Genomic_DNA"/>
</dbReference>
<keyword evidence="7" id="KW-0458">Lysosome</keyword>
<feature type="transmembrane region" description="Helical" evidence="9">
    <location>
        <begin position="148"/>
        <end position="168"/>
    </location>
</feature>
<protein>
    <recommendedName>
        <fullName evidence="8">Cystinosin homolog</fullName>
    </recommendedName>
</protein>
<dbReference type="Proteomes" id="UP000236291">
    <property type="component" value="Unassembled WGS sequence"/>
</dbReference>
<evidence type="ECO:0000256" key="2">
    <source>
        <dbReference type="ARBA" id="ARBA00022448"/>
    </source>
</evidence>
<dbReference type="GO" id="GO:0005765">
    <property type="term" value="C:lysosomal membrane"/>
    <property type="evidence" value="ECO:0007669"/>
    <property type="project" value="UniProtKB-SubCell"/>
</dbReference>
<feature type="transmembrane region" description="Helical" evidence="9">
    <location>
        <begin position="57"/>
        <end position="73"/>
    </location>
</feature>
<dbReference type="FunFam" id="1.20.1280.290:FF:000018">
    <property type="entry name" value="Cystinosin homolog"/>
    <property type="match status" value="1"/>
</dbReference>
<comment type="subcellular location">
    <subcellularLocation>
        <location evidence="1">Lysosome membrane</location>
        <topology evidence="1">Multi-pass membrane protein</topology>
    </subcellularLocation>
</comment>
<feature type="transmembrane region" description="Helical" evidence="9">
    <location>
        <begin position="180"/>
        <end position="202"/>
    </location>
</feature>
<evidence type="ECO:0000256" key="3">
    <source>
        <dbReference type="ARBA" id="ARBA00022692"/>
    </source>
</evidence>
<dbReference type="NCBIfam" id="TIGR00951">
    <property type="entry name" value="2A43"/>
    <property type="match status" value="1"/>
</dbReference>
<reference evidence="10 11" key="2">
    <citation type="journal article" date="2017" name="Front. Plant Sci.">
        <title>Gene Classification and Mining of Molecular Markers Useful in Red Clover (Trifolium pratense) Breeding.</title>
        <authorList>
            <person name="Istvanek J."/>
            <person name="Dluhosova J."/>
            <person name="Dluhos P."/>
            <person name="Patkova L."/>
            <person name="Nedelnik J."/>
            <person name="Repkova J."/>
        </authorList>
    </citation>
    <scope>NUCLEOTIDE SEQUENCE [LARGE SCALE GENOMIC DNA]</scope>
    <source>
        <strain evidence="11">cv. Tatra</strain>
        <tissue evidence="10">Young leaves</tissue>
    </source>
</reference>
<feature type="transmembrane region" description="Helical" evidence="9">
    <location>
        <begin position="93"/>
        <end position="112"/>
    </location>
</feature>
<keyword evidence="5 9" id="KW-1133">Transmembrane helix</keyword>
<proteinExistence type="predicted"/>
<evidence type="ECO:0000256" key="9">
    <source>
        <dbReference type="SAM" id="Phobius"/>
    </source>
</evidence>
<dbReference type="GO" id="GO:0015184">
    <property type="term" value="F:L-cystine transmembrane transporter activity"/>
    <property type="evidence" value="ECO:0007669"/>
    <property type="project" value="TreeGrafter"/>
</dbReference>
<organism evidence="10 11">
    <name type="scientific">Trifolium pratense</name>
    <name type="common">Red clover</name>
    <dbReference type="NCBI Taxonomy" id="57577"/>
    <lineage>
        <taxon>Eukaryota</taxon>
        <taxon>Viridiplantae</taxon>
        <taxon>Streptophyta</taxon>
        <taxon>Embryophyta</taxon>
        <taxon>Tracheophyta</taxon>
        <taxon>Spermatophyta</taxon>
        <taxon>Magnoliopsida</taxon>
        <taxon>eudicotyledons</taxon>
        <taxon>Gunneridae</taxon>
        <taxon>Pentapetalae</taxon>
        <taxon>rosids</taxon>
        <taxon>fabids</taxon>
        <taxon>Fabales</taxon>
        <taxon>Fabaceae</taxon>
        <taxon>Papilionoideae</taxon>
        <taxon>50 kb inversion clade</taxon>
        <taxon>NPAAA clade</taxon>
        <taxon>Hologalegina</taxon>
        <taxon>IRL clade</taxon>
        <taxon>Trifolieae</taxon>
        <taxon>Trifolium</taxon>
    </lineage>
</organism>
<dbReference type="Gene3D" id="1.20.1280.290">
    <property type="match status" value="1"/>
</dbReference>
<feature type="transmembrane region" description="Helical" evidence="9">
    <location>
        <begin position="124"/>
        <end position="142"/>
    </location>
</feature>
<evidence type="ECO:0000256" key="1">
    <source>
        <dbReference type="ARBA" id="ARBA00004155"/>
    </source>
</evidence>
<feature type="transmembrane region" description="Helical" evidence="9">
    <location>
        <begin position="15"/>
        <end position="36"/>
    </location>
</feature>
<dbReference type="SMART" id="SM00679">
    <property type="entry name" value="CTNS"/>
    <property type="match status" value="2"/>
</dbReference>
<evidence type="ECO:0000256" key="6">
    <source>
        <dbReference type="ARBA" id="ARBA00023136"/>
    </source>
</evidence>
<dbReference type="STRING" id="57577.A0A2K3PI74"/>
<evidence type="ECO:0000256" key="7">
    <source>
        <dbReference type="ARBA" id="ARBA00023228"/>
    </source>
</evidence>
<gene>
    <name evidence="10" type="ORF">L195_g011677</name>
</gene>